<sequence>MLFRLIFLCIAAVEARGLDSVNYGAFTQTATYSIANQLGFFTAYGLDVLYQQIPNSTYAYAQILNGGYDILTGTIDNAVNLRLNSNENVTVIGQLDQGPDLVLASNPNITSVAQLKGKSLIVDSPVSGYSYLLRKILSTHGLLLNTDYFFQTVGGTNLRYADLVAGKLPNGTAVYATILVYPFTAEGEALAAAQRPNILARISDVVDPISSSAFTARQSALSNCTENDVLVRFMSAMYTANLYLRNPTKKTCSLRAIGKQLNVTTTVAQLEYNAATGADTGEVSPGGTFTVSQTGLLNVIAVREEFNGFSSLPSDYNFTAAIVPGEGKLIDYSIRDLAVAGLKKHLLKRTC</sequence>
<dbReference type="InterPro" id="IPR015168">
    <property type="entry name" value="SsuA/THI5"/>
</dbReference>
<dbReference type="PANTHER" id="PTHR30024">
    <property type="entry name" value="ALIPHATIC SULFONATES-BINDING PROTEIN-RELATED"/>
    <property type="match status" value="1"/>
</dbReference>
<comment type="similarity">
    <text evidence="2">Belongs to the bacterial solute-binding protein SsuA/TauA family.</text>
</comment>
<comment type="subcellular location">
    <subcellularLocation>
        <location evidence="1">Periplasm</location>
    </subcellularLocation>
</comment>
<reference evidence="6 7" key="1">
    <citation type="submission" date="2016-04" db="EMBL/GenBank/DDBJ databases">
        <title>A degradative enzymes factory behind the ericoid mycorrhizal symbiosis.</title>
        <authorList>
            <consortium name="DOE Joint Genome Institute"/>
            <person name="Martino E."/>
            <person name="Morin E."/>
            <person name="Grelet G."/>
            <person name="Kuo A."/>
            <person name="Kohler A."/>
            <person name="Daghino S."/>
            <person name="Barry K."/>
            <person name="Choi C."/>
            <person name="Cichocki N."/>
            <person name="Clum A."/>
            <person name="Copeland A."/>
            <person name="Hainaut M."/>
            <person name="Haridas S."/>
            <person name="Labutti K."/>
            <person name="Lindquist E."/>
            <person name="Lipzen A."/>
            <person name="Khouja H.-R."/>
            <person name="Murat C."/>
            <person name="Ohm R."/>
            <person name="Olson A."/>
            <person name="Spatafora J."/>
            <person name="Veneault-Fourrey C."/>
            <person name="Henrissat B."/>
            <person name="Grigoriev I."/>
            <person name="Martin F."/>
            <person name="Perotto S."/>
        </authorList>
    </citation>
    <scope>NUCLEOTIDE SEQUENCE [LARGE SCALE GENOMIC DNA]</scope>
    <source>
        <strain evidence="6 7">E</strain>
    </source>
</reference>
<dbReference type="OrthoDB" id="3471445at2759"/>
<organism evidence="6 7">
    <name type="scientific">Hyaloscypha bicolor E</name>
    <dbReference type="NCBI Taxonomy" id="1095630"/>
    <lineage>
        <taxon>Eukaryota</taxon>
        <taxon>Fungi</taxon>
        <taxon>Dikarya</taxon>
        <taxon>Ascomycota</taxon>
        <taxon>Pezizomycotina</taxon>
        <taxon>Leotiomycetes</taxon>
        <taxon>Helotiales</taxon>
        <taxon>Hyaloscyphaceae</taxon>
        <taxon>Hyaloscypha</taxon>
        <taxon>Hyaloscypha bicolor</taxon>
    </lineage>
</organism>
<dbReference type="InParanoid" id="A0A2J6TAG3"/>
<keyword evidence="7" id="KW-1185">Reference proteome</keyword>
<dbReference type="Proteomes" id="UP000235371">
    <property type="component" value="Unassembled WGS sequence"/>
</dbReference>
<evidence type="ECO:0000256" key="4">
    <source>
        <dbReference type="SAM" id="SignalP"/>
    </source>
</evidence>
<dbReference type="Gene3D" id="3.40.190.10">
    <property type="entry name" value="Periplasmic binding protein-like II"/>
    <property type="match status" value="2"/>
</dbReference>
<dbReference type="Pfam" id="PF09084">
    <property type="entry name" value="NMT1"/>
    <property type="match status" value="1"/>
</dbReference>
<dbReference type="AlphaFoldDB" id="A0A2J6TAG3"/>
<evidence type="ECO:0000256" key="1">
    <source>
        <dbReference type="ARBA" id="ARBA00004418"/>
    </source>
</evidence>
<feature type="signal peptide" evidence="4">
    <location>
        <begin position="1"/>
        <end position="17"/>
    </location>
</feature>
<evidence type="ECO:0000256" key="3">
    <source>
        <dbReference type="ARBA" id="ARBA00022729"/>
    </source>
</evidence>
<evidence type="ECO:0000259" key="5">
    <source>
        <dbReference type="Pfam" id="PF09084"/>
    </source>
</evidence>
<dbReference type="SUPFAM" id="SSF53850">
    <property type="entry name" value="Periplasmic binding protein-like II"/>
    <property type="match status" value="1"/>
</dbReference>
<evidence type="ECO:0000256" key="2">
    <source>
        <dbReference type="ARBA" id="ARBA00010742"/>
    </source>
</evidence>
<proteinExistence type="inferred from homology"/>
<feature type="domain" description="SsuA/THI5-like" evidence="5">
    <location>
        <begin position="28"/>
        <end position="190"/>
    </location>
</feature>
<evidence type="ECO:0000313" key="6">
    <source>
        <dbReference type="EMBL" id="PMD60016.1"/>
    </source>
</evidence>
<protein>
    <recommendedName>
        <fullName evidence="5">SsuA/THI5-like domain-containing protein</fullName>
    </recommendedName>
</protein>
<feature type="chain" id="PRO_5014387752" description="SsuA/THI5-like domain-containing protein" evidence="4">
    <location>
        <begin position="18"/>
        <end position="351"/>
    </location>
</feature>
<gene>
    <name evidence="6" type="ORF">K444DRAFT_663572</name>
</gene>
<dbReference type="GO" id="GO:0042918">
    <property type="term" value="P:alkanesulfonate transmembrane transport"/>
    <property type="evidence" value="ECO:0007669"/>
    <property type="project" value="TreeGrafter"/>
</dbReference>
<dbReference type="EMBL" id="KZ613803">
    <property type="protein sequence ID" value="PMD60016.1"/>
    <property type="molecule type" value="Genomic_DNA"/>
</dbReference>
<dbReference type="PANTHER" id="PTHR30024:SF47">
    <property type="entry name" value="TAURINE-BINDING PERIPLASMIC PROTEIN"/>
    <property type="match status" value="1"/>
</dbReference>
<evidence type="ECO:0000313" key="7">
    <source>
        <dbReference type="Proteomes" id="UP000235371"/>
    </source>
</evidence>
<dbReference type="GeneID" id="36594923"/>
<dbReference type="GO" id="GO:0042597">
    <property type="term" value="C:periplasmic space"/>
    <property type="evidence" value="ECO:0007669"/>
    <property type="project" value="UniProtKB-SubCell"/>
</dbReference>
<accession>A0A2J6TAG3</accession>
<name>A0A2J6TAG3_9HELO</name>
<keyword evidence="3 4" id="KW-0732">Signal</keyword>
<dbReference type="RefSeq" id="XP_024736920.1">
    <property type="nucleotide sequence ID" value="XM_024886846.1"/>
</dbReference>